<protein>
    <submittedName>
        <fullName evidence="2">RelA/SpoT domain-containing protein</fullName>
    </submittedName>
</protein>
<evidence type="ECO:0000259" key="1">
    <source>
        <dbReference type="SMART" id="SM00954"/>
    </source>
</evidence>
<dbReference type="PANTHER" id="PTHR47837">
    <property type="entry name" value="GTP PYROPHOSPHOKINASE YJBM"/>
    <property type="match status" value="1"/>
</dbReference>
<dbReference type="PANTHER" id="PTHR47837:SF1">
    <property type="entry name" value="GTP PYROPHOSPHOKINASE YJBM"/>
    <property type="match status" value="1"/>
</dbReference>
<sequence length="363" mass="41367">MAHTKLLYSRTAIDRAGKFLAAPDGDAKKLEDAIAVLNNWRSFHGFPLNTISVDLRQKVQRVQQGVSPVRRLKRTRSVISKISKESMRLTQMQDVGGCRAVLHDIESVYNVKNLYEQGKAQHKPVAIADYIRAPKTSGYRSLHLIFRFQSRGNPEYNGLLIEVQLRTAIQHAWATAVETVAAVSGQALNSSEGEADWLDYFRYDSLALEKIENPFFSTITPYSAGEIARKLLMLGRKLHVEKKLTAFREALRATDKTSINNAAYYLMVLLPEGPQLQIFAYSRQNAGQAFEDYERYERLLPMYPSREQLPLFPELENYSGAQAVLVGAKSFKSVRESYPNYYLDTKIFIEHVESFVKIYRKSP</sequence>
<dbReference type="Proteomes" id="UP001635788">
    <property type="component" value="Unassembled WGS sequence"/>
</dbReference>
<dbReference type="Gene3D" id="3.30.460.10">
    <property type="entry name" value="Beta Polymerase, domain 2"/>
    <property type="match status" value="1"/>
</dbReference>
<dbReference type="RefSeq" id="WP_081088116.1">
    <property type="nucleotide sequence ID" value="NZ_CP064004.1"/>
</dbReference>
<dbReference type="InterPro" id="IPR052366">
    <property type="entry name" value="GTP_Pyrophosphokinase"/>
</dbReference>
<feature type="domain" description="RelA/SpoT" evidence="1">
    <location>
        <begin position="70"/>
        <end position="188"/>
    </location>
</feature>
<proteinExistence type="predicted"/>
<keyword evidence="3" id="KW-1185">Reference proteome</keyword>
<dbReference type="EMBL" id="JBKAMQ010000002">
    <property type="protein sequence ID" value="MFN6508002.1"/>
    <property type="molecule type" value="Genomic_DNA"/>
</dbReference>
<evidence type="ECO:0000313" key="2">
    <source>
        <dbReference type="EMBL" id="MFN6508002.1"/>
    </source>
</evidence>
<organism evidence="2 3">
    <name type="scientific">Xanthomonas translucens pv. translucens</name>
    <dbReference type="NCBI Taxonomy" id="134875"/>
    <lineage>
        <taxon>Bacteria</taxon>
        <taxon>Pseudomonadati</taxon>
        <taxon>Pseudomonadota</taxon>
        <taxon>Gammaproteobacteria</taxon>
        <taxon>Lysobacterales</taxon>
        <taxon>Lysobacteraceae</taxon>
        <taxon>Xanthomonas</taxon>
        <taxon>Xanthomonas translucens group</taxon>
    </lineage>
</organism>
<gene>
    <name evidence="2" type="ORF">ACK3FC_12440</name>
</gene>
<dbReference type="InterPro" id="IPR007685">
    <property type="entry name" value="RelA_SpoT"/>
</dbReference>
<dbReference type="CDD" id="cd05399">
    <property type="entry name" value="NT_Rel-Spo_like"/>
    <property type="match status" value="1"/>
</dbReference>
<evidence type="ECO:0000313" key="3">
    <source>
        <dbReference type="Proteomes" id="UP001635788"/>
    </source>
</evidence>
<comment type="caution">
    <text evidence="2">The sequence shown here is derived from an EMBL/GenBank/DDBJ whole genome shotgun (WGS) entry which is preliminary data.</text>
</comment>
<accession>A0ABW9KW16</accession>
<dbReference type="Pfam" id="PF04607">
    <property type="entry name" value="RelA_SpoT"/>
    <property type="match status" value="1"/>
</dbReference>
<dbReference type="SUPFAM" id="SSF81301">
    <property type="entry name" value="Nucleotidyltransferase"/>
    <property type="match status" value="1"/>
</dbReference>
<reference evidence="2 3" key="1">
    <citation type="submission" date="2024-12" db="EMBL/GenBank/DDBJ databases">
        <authorList>
            <person name="Alaofin S."/>
            <person name="Velasco D."/>
            <person name="Li D."/>
            <person name="Baldwin T."/>
            <person name="Liu Z."/>
            <person name="Schachterle J.K."/>
        </authorList>
    </citation>
    <scope>NUCLEOTIDE SEQUENCE [LARGE SCALE GENOMIC DNA]</scope>
    <source>
        <strain evidence="2 3">B1</strain>
    </source>
</reference>
<dbReference type="InterPro" id="IPR043519">
    <property type="entry name" value="NT_sf"/>
</dbReference>
<dbReference type="SMART" id="SM00954">
    <property type="entry name" value="RelA_SpoT"/>
    <property type="match status" value="1"/>
</dbReference>
<name>A0ABW9KW16_XANCT</name>